<organism evidence="2 3">
    <name type="scientific">Caerostris darwini</name>
    <dbReference type="NCBI Taxonomy" id="1538125"/>
    <lineage>
        <taxon>Eukaryota</taxon>
        <taxon>Metazoa</taxon>
        <taxon>Ecdysozoa</taxon>
        <taxon>Arthropoda</taxon>
        <taxon>Chelicerata</taxon>
        <taxon>Arachnida</taxon>
        <taxon>Araneae</taxon>
        <taxon>Araneomorphae</taxon>
        <taxon>Entelegynae</taxon>
        <taxon>Araneoidea</taxon>
        <taxon>Araneidae</taxon>
        <taxon>Caerostris</taxon>
    </lineage>
</organism>
<protein>
    <submittedName>
        <fullName evidence="2">Uncharacterized protein</fullName>
    </submittedName>
</protein>
<evidence type="ECO:0000256" key="1">
    <source>
        <dbReference type="SAM" id="MobiDB-lite"/>
    </source>
</evidence>
<reference evidence="2 3" key="1">
    <citation type="submission" date="2021-06" db="EMBL/GenBank/DDBJ databases">
        <title>Caerostris darwini draft genome.</title>
        <authorList>
            <person name="Kono N."/>
            <person name="Arakawa K."/>
        </authorList>
    </citation>
    <scope>NUCLEOTIDE SEQUENCE [LARGE SCALE GENOMIC DNA]</scope>
</reference>
<keyword evidence="3" id="KW-1185">Reference proteome</keyword>
<dbReference type="AlphaFoldDB" id="A0AAV4WKX2"/>
<evidence type="ECO:0000313" key="2">
    <source>
        <dbReference type="EMBL" id="GIY82948.1"/>
    </source>
</evidence>
<dbReference type="EMBL" id="BPLQ01014754">
    <property type="protein sequence ID" value="GIY82948.1"/>
    <property type="molecule type" value="Genomic_DNA"/>
</dbReference>
<feature type="region of interest" description="Disordered" evidence="1">
    <location>
        <begin position="1"/>
        <end position="38"/>
    </location>
</feature>
<feature type="compositionally biased region" description="Basic and acidic residues" evidence="1">
    <location>
        <begin position="21"/>
        <end position="38"/>
    </location>
</feature>
<name>A0AAV4WKX2_9ARAC</name>
<sequence length="98" mass="11219">MFYGLNSDENVQLTGNVANKMQEKEKKKKKTDTENGNDYKIKEQFAKDTRDILKDKRSEVTLKSQSIFWPGPNYAYALTLDGPKDGMTIKQGRGQKRA</sequence>
<comment type="caution">
    <text evidence="2">The sequence shown here is derived from an EMBL/GenBank/DDBJ whole genome shotgun (WGS) entry which is preliminary data.</text>
</comment>
<accession>A0AAV4WKX2</accession>
<feature type="compositionally biased region" description="Polar residues" evidence="1">
    <location>
        <begin position="7"/>
        <end position="19"/>
    </location>
</feature>
<evidence type="ECO:0000313" key="3">
    <source>
        <dbReference type="Proteomes" id="UP001054837"/>
    </source>
</evidence>
<proteinExistence type="predicted"/>
<gene>
    <name evidence="2" type="ORF">CDAR_527451</name>
</gene>
<dbReference type="Proteomes" id="UP001054837">
    <property type="component" value="Unassembled WGS sequence"/>
</dbReference>